<organism evidence="1 2">
    <name type="scientific">Miscanthus lutarioriparius</name>
    <dbReference type="NCBI Taxonomy" id="422564"/>
    <lineage>
        <taxon>Eukaryota</taxon>
        <taxon>Viridiplantae</taxon>
        <taxon>Streptophyta</taxon>
        <taxon>Embryophyta</taxon>
        <taxon>Tracheophyta</taxon>
        <taxon>Spermatophyta</taxon>
        <taxon>Magnoliopsida</taxon>
        <taxon>Liliopsida</taxon>
        <taxon>Poales</taxon>
        <taxon>Poaceae</taxon>
        <taxon>PACMAD clade</taxon>
        <taxon>Panicoideae</taxon>
        <taxon>Andropogonodae</taxon>
        <taxon>Andropogoneae</taxon>
        <taxon>Saccharinae</taxon>
        <taxon>Miscanthus</taxon>
    </lineage>
</organism>
<proteinExistence type="predicted"/>
<evidence type="ECO:0000313" key="2">
    <source>
        <dbReference type="Proteomes" id="UP000604825"/>
    </source>
</evidence>
<protein>
    <submittedName>
        <fullName evidence="1">Uncharacterized protein</fullName>
    </submittedName>
</protein>
<dbReference type="EMBL" id="CAJGYO010000011">
    <property type="protein sequence ID" value="CAD6260145.1"/>
    <property type="molecule type" value="Genomic_DNA"/>
</dbReference>
<comment type="caution">
    <text evidence="1">The sequence shown here is derived from an EMBL/GenBank/DDBJ whole genome shotgun (WGS) entry which is preliminary data.</text>
</comment>
<name>A0A811QQT5_9POAL</name>
<keyword evidence="2" id="KW-1185">Reference proteome</keyword>
<reference evidence="1" key="1">
    <citation type="submission" date="2020-10" db="EMBL/GenBank/DDBJ databases">
        <authorList>
            <person name="Han B."/>
            <person name="Lu T."/>
            <person name="Zhao Q."/>
            <person name="Huang X."/>
            <person name="Zhao Y."/>
        </authorList>
    </citation>
    <scope>NUCLEOTIDE SEQUENCE</scope>
</reference>
<dbReference type="AlphaFoldDB" id="A0A811QQT5"/>
<evidence type="ECO:0000313" key="1">
    <source>
        <dbReference type="EMBL" id="CAD6260145.1"/>
    </source>
</evidence>
<dbReference type="Proteomes" id="UP000604825">
    <property type="component" value="Unassembled WGS sequence"/>
</dbReference>
<accession>A0A811QQT5</accession>
<sequence>MAERHGGRAAAAFPALGALSTLTAPHLIRLASLCVLRTLAGRIRAATRRFRRSAIVLAADSRERNPW</sequence>
<gene>
    <name evidence="1" type="ORF">NCGR_LOCUS43581</name>
</gene>